<reference evidence="2 3" key="1">
    <citation type="journal article" date="2012" name="J. Virol.">
        <title>A Novel Bat Herpesvirus Encodes Homologues of Major Histocompatibility Complex Classes I and II, C-Type Lectin, and a Unique Family of Immune-Related Genes.</title>
        <authorList>
            <person name="Zhang H."/>
            <person name="Todd S."/>
            <person name="Tachedjian M."/>
            <person name="Barr J.A."/>
            <person name="Luo M."/>
            <person name="Yu M."/>
            <person name="Marsh G.A."/>
            <person name="Crameri G."/>
            <person name="Wang L.F."/>
        </authorList>
    </citation>
    <scope>NUCLEOTIDE SEQUENCE [LARGE SCALE GENOMIC DNA]</scope>
    <source>
        <strain evidence="2">B7D8</strain>
    </source>
</reference>
<name>I3VQG9_9BETA</name>
<organism evidence="2 3">
    <name type="scientific">miniopterid betaherpesvirus 1</name>
    <dbReference type="NCBI Taxonomy" id="3070189"/>
    <lineage>
        <taxon>Viruses</taxon>
        <taxon>Duplodnaviria</taxon>
        <taxon>Heunggongvirae</taxon>
        <taxon>Peploviricota</taxon>
        <taxon>Herviviricetes</taxon>
        <taxon>Herpesvirales</taxon>
        <taxon>Orthoherpesviridae</taxon>
        <taxon>Betaherpesvirinae</taxon>
        <taxon>Quwivirus</taxon>
        <taxon>Quwivirus miniopteridbeta1</taxon>
    </lineage>
</organism>
<sequence length="143" mass="15629">MRFPVVMFGHSKKPRVAVVDVEMPPVRSPLESLPRKRMEMVYGCIETGAAIFAIVSLFCAVGFICAELSGLGGDDVDSVYLKNCVNAVGYGGNDTAHGLIMNFREGQQPNDQEVIFYCETESGDDLRVALRGARWKPGCHSRG</sequence>
<dbReference type="Proteomes" id="UP000103899">
    <property type="component" value="Segment"/>
</dbReference>
<dbReference type="GeneID" id="80534743"/>
<keyword evidence="1" id="KW-0472">Membrane</keyword>
<proteinExistence type="predicted"/>
<evidence type="ECO:0000256" key="1">
    <source>
        <dbReference type="SAM" id="Phobius"/>
    </source>
</evidence>
<dbReference type="EMBL" id="JQ805139">
    <property type="protein sequence ID" value="AFK84013.1"/>
    <property type="molecule type" value="Genomic_DNA"/>
</dbReference>
<keyword evidence="1" id="KW-0812">Transmembrane</keyword>
<protein>
    <submittedName>
        <fullName evidence="2">B35.1</fullName>
    </submittedName>
</protein>
<accession>I3VQG9</accession>
<evidence type="ECO:0000313" key="2">
    <source>
        <dbReference type="EMBL" id="AFK84013.1"/>
    </source>
</evidence>
<keyword evidence="3" id="KW-1185">Reference proteome</keyword>
<keyword evidence="1" id="KW-1133">Transmembrane helix</keyword>
<evidence type="ECO:0000313" key="3">
    <source>
        <dbReference type="Proteomes" id="UP000103899"/>
    </source>
</evidence>
<dbReference type="KEGG" id="vg:80534743"/>
<dbReference type="RefSeq" id="YP_010797040.1">
    <property type="nucleotide sequence ID" value="NC_076129.1"/>
</dbReference>
<feature type="transmembrane region" description="Helical" evidence="1">
    <location>
        <begin position="40"/>
        <end position="64"/>
    </location>
</feature>